<keyword evidence="2" id="KW-0378">Hydrolase</keyword>
<dbReference type="SUPFAM" id="SSF54001">
    <property type="entry name" value="Cysteine proteinases"/>
    <property type="match status" value="1"/>
</dbReference>
<evidence type="ECO:0000259" key="3">
    <source>
        <dbReference type="PROSITE" id="PS50600"/>
    </source>
</evidence>
<dbReference type="PROSITE" id="PS50600">
    <property type="entry name" value="ULP_PROTEASE"/>
    <property type="match status" value="1"/>
</dbReference>
<dbReference type="GO" id="GO:0006508">
    <property type="term" value="P:proteolysis"/>
    <property type="evidence" value="ECO:0007669"/>
    <property type="project" value="UniProtKB-KW"/>
</dbReference>
<dbReference type="InterPro" id="IPR003653">
    <property type="entry name" value="Peptidase_C48_C"/>
</dbReference>
<feature type="domain" description="Ubiquitin-like protease family profile" evidence="3">
    <location>
        <begin position="74"/>
        <end position="274"/>
    </location>
</feature>
<dbReference type="InterPro" id="IPR038765">
    <property type="entry name" value="Papain-like_cys_pep_sf"/>
</dbReference>
<dbReference type="AlphaFoldDB" id="A0A6C0IY45"/>
<protein>
    <recommendedName>
        <fullName evidence="3">Ubiquitin-like protease family profile domain-containing protein</fullName>
    </recommendedName>
</protein>
<reference evidence="4" key="1">
    <citation type="journal article" date="2020" name="Nature">
        <title>Giant virus diversity and host interactions through global metagenomics.</title>
        <authorList>
            <person name="Schulz F."/>
            <person name="Roux S."/>
            <person name="Paez-Espino D."/>
            <person name="Jungbluth S."/>
            <person name="Walsh D.A."/>
            <person name="Denef V.J."/>
            <person name="McMahon K.D."/>
            <person name="Konstantinidis K.T."/>
            <person name="Eloe-Fadrosh E.A."/>
            <person name="Kyrpides N.C."/>
            <person name="Woyke T."/>
        </authorList>
    </citation>
    <scope>NUCLEOTIDE SEQUENCE</scope>
    <source>
        <strain evidence="4">GVMAG-M-3300024302-11</strain>
    </source>
</reference>
<dbReference type="GO" id="GO:0008234">
    <property type="term" value="F:cysteine-type peptidase activity"/>
    <property type="evidence" value="ECO:0007669"/>
    <property type="project" value="InterPro"/>
</dbReference>
<organism evidence="4">
    <name type="scientific">viral metagenome</name>
    <dbReference type="NCBI Taxonomy" id="1070528"/>
    <lineage>
        <taxon>unclassified sequences</taxon>
        <taxon>metagenomes</taxon>
        <taxon>organismal metagenomes</taxon>
    </lineage>
</organism>
<proteinExistence type="predicted"/>
<dbReference type="Gene3D" id="3.40.395.10">
    <property type="entry name" value="Adenoviral Proteinase, Chain A"/>
    <property type="match status" value="1"/>
</dbReference>
<accession>A0A6C0IY45</accession>
<dbReference type="Pfam" id="PF02902">
    <property type="entry name" value="Peptidase_C48"/>
    <property type="match status" value="1"/>
</dbReference>
<dbReference type="EMBL" id="MN740256">
    <property type="protein sequence ID" value="QHT96393.1"/>
    <property type="molecule type" value="Genomic_DNA"/>
</dbReference>
<keyword evidence="1" id="KW-0645">Protease</keyword>
<evidence type="ECO:0000256" key="1">
    <source>
        <dbReference type="ARBA" id="ARBA00022670"/>
    </source>
</evidence>
<evidence type="ECO:0000256" key="2">
    <source>
        <dbReference type="ARBA" id="ARBA00022801"/>
    </source>
</evidence>
<sequence length="303" mass="35651">MDKKCAPGIKYEKGSCITKEVLQAIAINFNKEVGSVVIDPNVKKEQLVKQLDNEFNNKFKCDNQLCWLNQRFVKRLNNDELDKFTFKPTGPANNYDWLSTTNINNVIEQYERKYKNFIFLGAVPYDFQELRQLEMAEINFKDLQNGKLNDGHNTEGNIDHIGMVINLDPHNKPGSHWVSLYANLDKNQIYFFDSFGKKPRKKIKTFINKITKYMYQKKYNKQLPINKVLKNIKNNNNTQEIDNLKTFDIKYNQIQHQFEDTECGVYSINFIVRLVGGETFNDITNNIKNDDFMNNCRKSYFKN</sequence>
<name>A0A6C0IY45_9ZZZZ</name>
<evidence type="ECO:0000313" key="4">
    <source>
        <dbReference type="EMBL" id="QHT96393.1"/>
    </source>
</evidence>